<feature type="domain" description="Galactose-1-phosphate uridyl transferase C-terminal" evidence="10">
    <location>
        <begin position="198"/>
        <end position="306"/>
    </location>
</feature>
<reference evidence="11" key="1">
    <citation type="submission" date="2019-03" db="EMBL/GenBank/DDBJ databases">
        <authorList>
            <person name="Hao L."/>
        </authorList>
    </citation>
    <scope>NUCLEOTIDE SEQUENCE</scope>
</reference>
<evidence type="ECO:0000256" key="5">
    <source>
        <dbReference type="ARBA" id="ARBA00022723"/>
    </source>
</evidence>
<dbReference type="InterPro" id="IPR001937">
    <property type="entry name" value="GalP_UDPtransf1"/>
</dbReference>
<comment type="cofactor">
    <cofactor evidence="1">
        <name>Zn(2+)</name>
        <dbReference type="ChEBI" id="CHEBI:29105"/>
    </cofactor>
</comment>
<dbReference type="InterPro" id="IPR053177">
    <property type="entry name" value="ADP-glucose_phosphorylase"/>
</dbReference>
<evidence type="ECO:0000256" key="7">
    <source>
        <dbReference type="ARBA" id="ARBA00023277"/>
    </source>
</evidence>
<dbReference type="UniPathway" id="UPA00214"/>
<dbReference type="InterPro" id="IPR036265">
    <property type="entry name" value="HIT-like_sf"/>
</dbReference>
<gene>
    <name evidence="11" type="ORF">SCFA_30022</name>
</gene>
<proteinExistence type="inferred from homology"/>
<dbReference type="Pfam" id="PF02744">
    <property type="entry name" value="GalP_UDP_tr_C"/>
    <property type="match status" value="1"/>
</dbReference>
<keyword evidence="6" id="KW-0862">Zinc</keyword>
<name>A0A485LZY6_9ZZZZ</name>
<organism evidence="11">
    <name type="scientific">anaerobic digester metagenome</name>
    <dbReference type="NCBI Taxonomy" id="1263854"/>
    <lineage>
        <taxon>unclassified sequences</taxon>
        <taxon>metagenomes</taxon>
        <taxon>ecological metagenomes</taxon>
    </lineage>
</organism>
<evidence type="ECO:0000256" key="6">
    <source>
        <dbReference type="ARBA" id="ARBA00022833"/>
    </source>
</evidence>
<keyword evidence="7" id="KW-0119">Carbohydrate metabolism</keyword>
<dbReference type="PANTHER" id="PTHR42763">
    <property type="entry name" value="ADP-GLUCOSE PHOSPHORYLASE"/>
    <property type="match status" value="1"/>
</dbReference>
<sequence length="355" mass="40513">MKRAASTPPPMHGNEMRYNPATGRWVIYALSRRQRPRELIGSREGARTELAYDELCPFCPGHEQDLPPILLEYGRGDSHRQIRVVRNKYPALTPEGDLKRVCQGMYMRMEGYGHHEVLIESPEHNRQIPVMTPEEVELIIEAYHRRYLKLIGVQKNLLVVIFRNYGRRAGASLMHPHSQIISTGVVPGHVREMEYRAQGYFDQWGSCMYCDMLAEELSAGVRIIHANRSFVSFIPYAAAQPFEIWIMPREHKAHFGDISAEEKTDLASSLHAMLRRIQERLNDPDYNYVIHSSAKYRSDEPQAHWFLQIGPKLTTRAGFEIGSGMSINTSLPEDDAAFLMPDPLPEKGAGNASQE</sequence>
<dbReference type="InterPro" id="IPR005850">
    <property type="entry name" value="GalP_Utransf_C"/>
</dbReference>
<dbReference type="EMBL" id="CAADRM010000092">
    <property type="protein sequence ID" value="VFU14479.1"/>
    <property type="molecule type" value="Genomic_DNA"/>
</dbReference>
<evidence type="ECO:0000256" key="2">
    <source>
        <dbReference type="ARBA" id="ARBA00010951"/>
    </source>
</evidence>
<comment type="similarity">
    <text evidence="2">Belongs to the galactose-1-phosphate uridylyltransferase type 1 family.</text>
</comment>
<evidence type="ECO:0000313" key="11">
    <source>
        <dbReference type="EMBL" id="VFU14479.1"/>
    </source>
</evidence>
<dbReference type="InterPro" id="IPR005849">
    <property type="entry name" value="GalP_Utransf_N"/>
</dbReference>
<evidence type="ECO:0000256" key="3">
    <source>
        <dbReference type="ARBA" id="ARBA00022679"/>
    </source>
</evidence>
<evidence type="ECO:0000259" key="9">
    <source>
        <dbReference type="Pfam" id="PF01087"/>
    </source>
</evidence>
<evidence type="ECO:0000256" key="1">
    <source>
        <dbReference type="ARBA" id="ARBA00001947"/>
    </source>
</evidence>
<accession>A0A485LZY6</accession>
<dbReference type="SUPFAM" id="SSF54197">
    <property type="entry name" value="HIT-like"/>
    <property type="match status" value="2"/>
</dbReference>
<keyword evidence="3 11" id="KW-0808">Transferase</keyword>
<dbReference type="AlphaFoldDB" id="A0A485LZY6"/>
<dbReference type="PANTHER" id="PTHR42763:SF2">
    <property type="entry name" value="ADP-GLUCOSE PHOSPHORYLASE"/>
    <property type="match status" value="1"/>
</dbReference>
<dbReference type="GO" id="GO:0006012">
    <property type="term" value="P:galactose metabolic process"/>
    <property type="evidence" value="ECO:0007669"/>
    <property type="project" value="UniProtKB-UniPathway"/>
</dbReference>
<dbReference type="NCBIfam" id="TIGR00209">
    <property type="entry name" value="galT_1"/>
    <property type="match status" value="1"/>
</dbReference>
<evidence type="ECO:0000259" key="10">
    <source>
        <dbReference type="Pfam" id="PF02744"/>
    </source>
</evidence>
<evidence type="ECO:0000256" key="4">
    <source>
        <dbReference type="ARBA" id="ARBA00022695"/>
    </source>
</evidence>
<dbReference type="Gene3D" id="3.30.428.10">
    <property type="entry name" value="HIT-like"/>
    <property type="match status" value="2"/>
</dbReference>
<dbReference type="GO" id="GO:0008108">
    <property type="term" value="F:UDP-glucose:hexose-1-phosphate uridylyltransferase activity"/>
    <property type="evidence" value="ECO:0007669"/>
    <property type="project" value="InterPro"/>
</dbReference>
<evidence type="ECO:0000256" key="8">
    <source>
        <dbReference type="SAM" id="MobiDB-lite"/>
    </source>
</evidence>
<feature type="region of interest" description="Disordered" evidence="8">
    <location>
        <begin position="335"/>
        <end position="355"/>
    </location>
</feature>
<protein>
    <submittedName>
        <fullName evidence="11">Galactose-1-phosphate uridylyltransferase</fullName>
    </submittedName>
</protein>
<dbReference type="PIRSF" id="PIRSF000808">
    <property type="entry name" value="GalT"/>
    <property type="match status" value="1"/>
</dbReference>
<dbReference type="GO" id="GO:0008270">
    <property type="term" value="F:zinc ion binding"/>
    <property type="evidence" value="ECO:0007669"/>
    <property type="project" value="InterPro"/>
</dbReference>
<keyword evidence="5" id="KW-0479">Metal-binding</keyword>
<keyword evidence="4 11" id="KW-0548">Nucleotidyltransferase</keyword>
<dbReference type="Pfam" id="PF01087">
    <property type="entry name" value="GalP_UDP_transf"/>
    <property type="match status" value="1"/>
</dbReference>
<feature type="domain" description="Galactose-1-phosphate uridyl transferase N-terminal" evidence="9">
    <location>
        <begin position="14"/>
        <end position="187"/>
    </location>
</feature>